<proteinExistence type="predicted"/>
<evidence type="ECO:0000259" key="1">
    <source>
        <dbReference type="Pfam" id="PF13676"/>
    </source>
</evidence>
<dbReference type="Proteomes" id="UP000621540">
    <property type="component" value="Unassembled WGS sequence"/>
</dbReference>
<feature type="domain" description="TIR" evidence="1">
    <location>
        <begin position="7"/>
        <end position="122"/>
    </location>
</feature>
<dbReference type="Pfam" id="PF13676">
    <property type="entry name" value="TIR_2"/>
    <property type="match status" value="1"/>
</dbReference>
<organism evidence="2 3">
    <name type="scientific">Roseburia yibonii</name>
    <dbReference type="NCBI Taxonomy" id="2763063"/>
    <lineage>
        <taxon>Bacteria</taxon>
        <taxon>Bacillati</taxon>
        <taxon>Bacillota</taxon>
        <taxon>Clostridia</taxon>
        <taxon>Lachnospirales</taxon>
        <taxon>Lachnospiraceae</taxon>
        <taxon>Roseburia</taxon>
    </lineage>
</organism>
<comment type="caution">
    <text evidence="2">The sequence shown here is derived from an EMBL/GenBank/DDBJ whole genome shotgun (WGS) entry which is preliminary data.</text>
</comment>
<accession>A0ABR7ID38</accession>
<dbReference type="Gene3D" id="3.40.50.10140">
    <property type="entry name" value="Toll/interleukin-1 receptor homology (TIR) domain"/>
    <property type="match status" value="1"/>
</dbReference>
<dbReference type="InterPro" id="IPR035897">
    <property type="entry name" value="Toll_tir_struct_dom_sf"/>
</dbReference>
<protein>
    <submittedName>
        <fullName evidence="2">Toll/interleukin-1 receptor domain-containing protein</fullName>
    </submittedName>
</protein>
<reference evidence="2 3" key="1">
    <citation type="submission" date="2020-08" db="EMBL/GenBank/DDBJ databases">
        <title>Genome public.</title>
        <authorList>
            <person name="Liu C."/>
            <person name="Sun Q."/>
        </authorList>
    </citation>
    <scope>NUCLEOTIDE SEQUENCE [LARGE SCALE GENOMIC DNA]</scope>
    <source>
        <strain evidence="2 3">BX0805</strain>
    </source>
</reference>
<dbReference type="InterPro" id="IPR000157">
    <property type="entry name" value="TIR_dom"/>
</dbReference>
<dbReference type="RefSeq" id="WP_186982714.1">
    <property type="nucleotide sequence ID" value="NZ_JACOQH010000011.1"/>
</dbReference>
<evidence type="ECO:0000313" key="2">
    <source>
        <dbReference type="EMBL" id="MBC5754844.1"/>
    </source>
</evidence>
<sequence>MDYKYDIALSFATEDQKLVEKVNHYLRAENLNVFFAPSQEGQKVLSGKNQREVFYSIFGLEAEYVALFVSQNYIMRQVPMEEAGIAFAKHGADGHVIPVYLDGTGLPKDMLDPQSTNYFEASDPAVIASHLAAKIAMDRKERKKLSGSHNRTDGIMNINGNTANKQIFIQTMEGSIEL</sequence>
<dbReference type="EMBL" id="JACOQH010000011">
    <property type="protein sequence ID" value="MBC5754844.1"/>
    <property type="molecule type" value="Genomic_DNA"/>
</dbReference>
<gene>
    <name evidence="2" type="ORF">H8Z76_12645</name>
</gene>
<keyword evidence="2" id="KW-0675">Receptor</keyword>
<evidence type="ECO:0000313" key="3">
    <source>
        <dbReference type="Proteomes" id="UP000621540"/>
    </source>
</evidence>
<keyword evidence="3" id="KW-1185">Reference proteome</keyword>
<name>A0ABR7ID38_9FIRM</name>
<dbReference type="SUPFAM" id="SSF52200">
    <property type="entry name" value="Toll/Interleukin receptor TIR domain"/>
    <property type="match status" value="1"/>
</dbReference>